<feature type="compositionally biased region" description="Basic and acidic residues" evidence="1">
    <location>
        <begin position="76"/>
        <end position="86"/>
    </location>
</feature>
<dbReference type="Proteomes" id="UP000298030">
    <property type="component" value="Unassembled WGS sequence"/>
</dbReference>
<gene>
    <name evidence="2" type="ORF">FA13DRAFT_1778185</name>
</gene>
<keyword evidence="3" id="KW-1185">Reference proteome</keyword>
<reference evidence="2 3" key="1">
    <citation type="journal article" date="2019" name="Nat. Ecol. Evol.">
        <title>Megaphylogeny resolves global patterns of mushroom evolution.</title>
        <authorList>
            <person name="Varga T."/>
            <person name="Krizsan K."/>
            <person name="Foldi C."/>
            <person name="Dima B."/>
            <person name="Sanchez-Garcia M."/>
            <person name="Sanchez-Ramirez S."/>
            <person name="Szollosi G.J."/>
            <person name="Szarkandi J.G."/>
            <person name="Papp V."/>
            <person name="Albert L."/>
            <person name="Andreopoulos W."/>
            <person name="Angelini C."/>
            <person name="Antonin V."/>
            <person name="Barry K.W."/>
            <person name="Bougher N.L."/>
            <person name="Buchanan P."/>
            <person name="Buyck B."/>
            <person name="Bense V."/>
            <person name="Catcheside P."/>
            <person name="Chovatia M."/>
            <person name="Cooper J."/>
            <person name="Damon W."/>
            <person name="Desjardin D."/>
            <person name="Finy P."/>
            <person name="Geml J."/>
            <person name="Haridas S."/>
            <person name="Hughes K."/>
            <person name="Justo A."/>
            <person name="Karasinski D."/>
            <person name="Kautmanova I."/>
            <person name="Kiss B."/>
            <person name="Kocsube S."/>
            <person name="Kotiranta H."/>
            <person name="LaButti K.M."/>
            <person name="Lechner B.E."/>
            <person name="Liimatainen K."/>
            <person name="Lipzen A."/>
            <person name="Lukacs Z."/>
            <person name="Mihaltcheva S."/>
            <person name="Morgado L.N."/>
            <person name="Niskanen T."/>
            <person name="Noordeloos M.E."/>
            <person name="Ohm R.A."/>
            <person name="Ortiz-Santana B."/>
            <person name="Ovrebo C."/>
            <person name="Racz N."/>
            <person name="Riley R."/>
            <person name="Savchenko A."/>
            <person name="Shiryaev A."/>
            <person name="Soop K."/>
            <person name="Spirin V."/>
            <person name="Szebenyi C."/>
            <person name="Tomsovsky M."/>
            <person name="Tulloss R.E."/>
            <person name="Uehling J."/>
            <person name="Grigoriev I.V."/>
            <person name="Vagvolgyi C."/>
            <person name="Papp T."/>
            <person name="Martin F.M."/>
            <person name="Miettinen O."/>
            <person name="Hibbett D.S."/>
            <person name="Nagy L.G."/>
        </authorList>
    </citation>
    <scope>NUCLEOTIDE SEQUENCE [LARGE SCALE GENOMIC DNA]</scope>
    <source>
        <strain evidence="2 3">FP101781</strain>
    </source>
</reference>
<evidence type="ECO:0000256" key="1">
    <source>
        <dbReference type="SAM" id="MobiDB-lite"/>
    </source>
</evidence>
<evidence type="ECO:0000313" key="2">
    <source>
        <dbReference type="EMBL" id="TEB23626.1"/>
    </source>
</evidence>
<dbReference type="EMBL" id="QPFP01000075">
    <property type="protein sequence ID" value="TEB23626.1"/>
    <property type="molecule type" value="Genomic_DNA"/>
</dbReference>
<organism evidence="2 3">
    <name type="scientific">Coprinellus micaceus</name>
    <name type="common">Glistening ink-cap mushroom</name>
    <name type="synonym">Coprinus micaceus</name>
    <dbReference type="NCBI Taxonomy" id="71717"/>
    <lineage>
        <taxon>Eukaryota</taxon>
        <taxon>Fungi</taxon>
        <taxon>Dikarya</taxon>
        <taxon>Basidiomycota</taxon>
        <taxon>Agaricomycotina</taxon>
        <taxon>Agaricomycetes</taxon>
        <taxon>Agaricomycetidae</taxon>
        <taxon>Agaricales</taxon>
        <taxon>Agaricineae</taxon>
        <taxon>Psathyrellaceae</taxon>
        <taxon>Coprinellus</taxon>
    </lineage>
</organism>
<sequence>MPTSSPRLSIRHAQALSFSLSVRSEASLASVTPPAQQSTLLRCNFARRLDNPLIGQCPLSFGYRVSRSGSQSLSVSDRHPRTPQDARKKHPRSSHAYPHEVFQTALLSCLLADEVAITPPNLECSPIDPSHVVQEGIWNAQIYPRLHTIGCARRAPTEAWRYRSWAWYWLTRGVPTPRLTVWNRCHRTSNDGIDSRSLFIGIHSGYSHYPSELADARRSYTTYPATNRPWPQARWGSTTPVRSLVAFDQPQAQRSCSSSSQAHLVAYDRRLPPCLLACRVSSSGLDLASFFPQQSPFA</sequence>
<name>A0A4Y7SP40_COPMI</name>
<accession>A0A4Y7SP40</accession>
<evidence type="ECO:0000313" key="3">
    <source>
        <dbReference type="Proteomes" id="UP000298030"/>
    </source>
</evidence>
<comment type="caution">
    <text evidence="2">The sequence shown here is derived from an EMBL/GenBank/DDBJ whole genome shotgun (WGS) entry which is preliminary data.</text>
</comment>
<feature type="region of interest" description="Disordered" evidence="1">
    <location>
        <begin position="70"/>
        <end position="94"/>
    </location>
</feature>
<proteinExistence type="predicted"/>
<protein>
    <submittedName>
        <fullName evidence="2">Uncharacterized protein</fullName>
    </submittedName>
</protein>
<dbReference type="AlphaFoldDB" id="A0A4Y7SP40"/>